<evidence type="ECO:0000313" key="2">
    <source>
        <dbReference type="Proteomes" id="UP000034894"/>
    </source>
</evidence>
<evidence type="ECO:0000313" key="1">
    <source>
        <dbReference type="EMBL" id="KKS95731.1"/>
    </source>
</evidence>
<gene>
    <name evidence="1" type="ORF">UV73_C0014G0008</name>
</gene>
<comment type="caution">
    <text evidence="1">The sequence shown here is derived from an EMBL/GenBank/DDBJ whole genome shotgun (WGS) entry which is preliminary data.</text>
</comment>
<reference evidence="1 2" key="1">
    <citation type="journal article" date="2015" name="Nature">
        <title>rRNA introns, odd ribosomes, and small enigmatic genomes across a large radiation of phyla.</title>
        <authorList>
            <person name="Brown C.T."/>
            <person name="Hug L.A."/>
            <person name="Thomas B.C."/>
            <person name="Sharon I."/>
            <person name="Castelle C.J."/>
            <person name="Singh A."/>
            <person name="Wilkins M.J."/>
            <person name="Williams K.H."/>
            <person name="Banfield J.F."/>
        </authorList>
    </citation>
    <scope>NUCLEOTIDE SEQUENCE [LARGE SCALE GENOMIC DNA]</scope>
</reference>
<dbReference type="AlphaFoldDB" id="A0A0G1FL12"/>
<name>A0A0G1FL12_9BACT</name>
<dbReference type="STRING" id="1618443.UV73_C0014G0008"/>
<sequence length="596" mass="66540">MANNEQLSRKEFIDLLPSAIGLFSGLNLDILSDENTQLPSGEDRKIIQLLIAAGADPWTPVGIEFGFGVHHRHRKETNYPYVFSEEPVNSIFPPAKVFKTASEQLSTPTVNAAATPLLSKAAVPSAAGIFGENVSATPQVSQTAAKPSITPTVENYQLNVPQALLIGQGDDAALGGEVEEIKDKRGIKTILLGTFGTDKFGRNQNSVMLKVAAVEAVVSGAVLKPVVYKALSNIIERDITQLLDGEEGVGDKFFDLALKIQKEGVYWSGFMMTLLAINYMALNSNILGSQDNVPAWIYRAVSEIMVNIPEDLMKVTWERYYYLFSSLISLRNMNMALNLYHSGVMASYDKNLTVNADTKAYARFGLFHGDIKNEFMQGQPQLEQKFSNYIENLVSDYMQWITEEDNEDLKKELMTDFLLICQQASVPVSNKKIELYKTATLPSSGLAIMWKVLSRVSDKARLNRNTEYTDTLGQMIGGLAKMNYDVVENLWNTGKEDDVNLFNYSKTGEFSAAKEFELIIPSQMMEIRDSRTASVPNLYVVAIQNGIPYFLKSYYALGEWKCNYNHRVVLTVPQGSGPKNWKWELPISRYTVGYVK</sequence>
<organism evidence="1 2">
    <name type="scientific">Candidatus Gottesmanbacteria bacterium GW2011_GWA2_43_14</name>
    <dbReference type="NCBI Taxonomy" id="1618443"/>
    <lineage>
        <taxon>Bacteria</taxon>
        <taxon>Candidatus Gottesmaniibacteriota</taxon>
    </lineage>
</organism>
<proteinExistence type="predicted"/>
<accession>A0A0G1FL12</accession>
<dbReference type="Proteomes" id="UP000034894">
    <property type="component" value="Unassembled WGS sequence"/>
</dbReference>
<dbReference type="EMBL" id="LCFP01000014">
    <property type="protein sequence ID" value="KKS95731.1"/>
    <property type="molecule type" value="Genomic_DNA"/>
</dbReference>
<protein>
    <submittedName>
        <fullName evidence="1">Uncharacterized protein</fullName>
    </submittedName>
</protein>